<proteinExistence type="predicted"/>
<gene>
    <name evidence="1" type="ORF">HDID_LOCUS3930</name>
</gene>
<sequence length="89" mass="9338">MFGMTFNGLGQGADVGKGGGYSHGGIRLGGEIGFILGDLSPVDLTFTQNEALSIEGGRFYGVGKFLYCKYLSGMGLNTNYYCGGGNYDL</sequence>
<dbReference type="WBParaSite" id="HDID_0000393201-mRNA-1">
    <property type="protein sequence ID" value="HDID_0000393201-mRNA-1"/>
    <property type="gene ID" value="HDID_0000393201"/>
</dbReference>
<reference evidence="3" key="1">
    <citation type="submission" date="2017-02" db="UniProtKB">
        <authorList>
            <consortium name="WormBaseParasite"/>
        </authorList>
    </citation>
    <scope>IDENTIFICATION</scope>
</reference>
<evidence type="ECO:0000313" key="3">
    <source>
        <dbReference type="WBParaSite" id="HDID_0000393201-mRNA-1"/>
    </source>
</evidence>
<accession>A0A0R3SGB4</accession>
<evidence type="ECO:0000313" key="2">
    <source>
        <dbReference type="Proteomes" id="UP000274504"/>
    </source>
</evidence>
<protein>
    <submittedName>
        <fullName evidence="3">Outer membrane protein</fullName>
    </submittedName>
</protein>
<name>A0A0R3SGB4_HYMDI</name>
<organism evidence="3">
    <name type="scientific">Hymenolepis diminuta</name>
    <name type="common">Rat tapeworm</name>
    <dbReference type="NCBI Taxonomy" id="6216"/>
    <lineage>
        <taxon>Eukaryota</taxon>
        <taxon>Metazoa</taxon>
        <taxon>Spiralia</taxon>
        <taxon>Lophotrochozoa</taxon>
        <taxon>Platyhelminthes</taxon>
        <taxon>Cestoda</taxon>
        <taxon>Eucestoda</taxon>
        <taxon>Cyclophyllidea</taxon>
        <taxon>Hymenolepididae</taxon>
        <taxon>Hymenolepis</taxon>
    </lineage>
</organism>
<dbReference type="Proteomes" id="UP000274504">
    <property type="component" value="Unassembled WGS sequence"/>
</dbReference>
<dbReference type="EMBL" id="UYSG01001326">
    <property type="protein sequence ID" value="VDL41021.1"/>
    <property type="molecule type" value="Genomic_DNA"/>
</dbReference>
<evidence type="ECO:0000313" key="1">
    <source>
        <dbReference type="EMBL" id="VDL41021.1"/>
    </source>
</evidence>
<reference evidence="1 2" key="2">
    <citation type="submission" date="2018-11" db="EMBL/GenBank/DDBJ databases">
        <authorList>
            <consortium name="Pathogen Informatics"/>
        </authorList>
    </citation>
    <scope>NUCLEOTIDE SEQUENCE [LARGE SCALE GENOMIC DNA]</scope>
</reference>
<dbReference type="AlphaFoldDB" id="A0A0R3SGB4"/>